<dbReference type="PANTHER" id="PTHR30237">
    <property type="entry name" value="MURAMOYLTETRAPEPTIDE CARBOXYPEPTIDASE"/>
    <property type="match status" value="1"/>
</dbReference>
<evidence type="ECO:0000313" key="9">
    <source>
        <dbReference type="EMBL" id="SIT18457.1"/>
    </source>
</evidence>
<evidence type="ECO:0000256" key="6">
    <source>
        <dbReference type="PIRSR" id="PIRSR028757-1"/>
    </source>
</evidence>
<evidence type="ECO:0000313" key="10">
    <source>
        <dbReference type="Proteomes" id="UP000186684"/>
    </source>
</evidence>
<dbReference type="EMBL" id="FTOQ01000030">
    <property type="protein sequence ID" value="SIT18457.1"/>
    <property type="molecule type" value="Genomic_DNA"/>
</dbReference>
<keyword evidence="5" id="KW-0720">Serine protease</keyword>
<dbReference type="GO" id="GO:0006508">
    <property type="term" value="P:proteolysis"/>
    <property type="evidence" value="ECO:0007669"/>
    <property type="project" value="UniProtKB-KW"/>
</dbReference>
<keyword evidence="3" id="KW-0645">Protease</keyword>
<evidence type="ECO:0000256" key="4">
    <source>
        <dbReference type="ARBA" id="ARBA00022801"/>
    </source>
</evidence>
<dbReference type="AlphaFoldDB" id="A0A1N7Q7A1"/>
<dbReference type="CDD" id="cd07025">
    <property type="entry name" value="Peptidase_S66"/>
    <property type="match status" value="1"/>
</dbReference>
<organism evidence="9 10">
    <name type="scientific">Roseivivax lentus</name>
    <dbReference type="NCBI Taxonomy" id="633194"/>
    <lineage>
        <taxon>Bacteria</taxon>
        <taxon>Pseudomonadati</taxon>
        <taxon>Pseudomonadota</taxon>
        <taxon>Alphaproteobacteria</taxon>
        <taxon>Rhodobacterales</taxon>
        <taxon>Roseobacteraceae</taxon>
        <taxon>Roseivivax</taxon>
    </lineage>
</organism>
<evidence type="ECO:0000256" key="1">
    <source>
        <dbReference type="ARBA" id="ARBA00010233"/>
    </source>
</evidence>
<keyword evidence="2 9" id="KW-0121">Carboxypeptidase</keyword>
<evidence type="ECO:0000256" key="5">
    <source>
        <dbReference type="ARBA" id="ARBA00022825"/>
    </source>
</evidence>
<dbReference type="Proteomes" id="UP000186684">
    <property type="component" value="Unassembled WGS sequence"/>
</dbReference>
<dbReference type="InterPro" id="IPR029062">
    <property type="entry name" value="Class_I_gatase-like"/>
</dbReference>
<dbReference type="GO" id="GO:0004180">
    <property type="term" value="F:carboxypeptidase activity"/>
    <property type="evidence" value="ECO:0007669"/>
    <property type="project" value="UniProtKB-KW"/>
</dbReference>
<dbReference type="InterPro" id="IPR003507">
    <property type="entry name" value="S66_fam"/>
</dbReference>
<accession>A0A1N7Q7A1</accession>
<dbReference type="Gene3D" id="3.50.30.60">
    <property type="entry name" value="LD-carboxypeptidase A C-terminal domain-like"/>
    <property type="match status" value="1"/>
</dbReference>
<sequence length="312" mass="34313">MRPLAPGDTIGIVSPASAAQGTVYEDFSRIAESRGYSVKVFGETEPTFGRMTGSDRNRANSLIAAFEDDEVTAVICARGGYGSGRLLSHLDPSRVKNKIFVGYSDITNLLVHLNTMCRITTFHGPMAADLAGKNDPDTMRWLFSFLEGKRLAYDLSTKDHRVFRSGEASGMVFGGNISTLETLIGTESWSMPEGAILFLEDTNEFMYSLDRSLVHLQRSGVFEKASAIIFADLQLKDASDRDNSIGFLLEELLEIHFGDFSGPIIFDAPCGHTQRQMTIPLGVQARLEAAHDGSRLEFENFWNCHVPSILAA</sequence>
<feature type="active site" description="Nucleophile" evidence="6">
    <location>
        <position position="104"/>
    </location>
</feature>
<dbReference type="OrthoDB" id="9807329at2"/>
<protein>
    <submittedName>
        <fullName evidence="9">Muramoyltetrapeptide carboxypeptidase</fullName>
    </submittedName>
</protein>
<dbReference type="Gene3D" id="3.40.50.10740">
    <property type="entry name" value="Class I glutamine amidotransferase-like"/>
    <property type="match status" value="1"/>
</dbReference>
<dbReference type="PIRSF" id="PIRSF028757">
    <property type="entry name" value="LD-carboxypeptidase"/>
    <property type="match status" value="1"/>
</dbReference>
<name>A0A1N7Q7A1_9RHOB</name>
<evidence type="ECO:0000259" key="7">
    <source>
        <dbReference type="Pfam" id="PF02016"/>
    </source>
</evidence>
<keyword evidence="10" id="KW-1185">Reference proteome</keyword>
<dbReference type="SUPFAM" id="SSF52317">
    <property type="entry name" value="Class I glutamine amidotransferase-like"/>
    <property type="match status" value="1"/>
</dbReference>
<dbReference type="Pfam" id="PF17676">
    <property type="entry name" value="Peptidase_S66C"/>
    <property type="match status" value="1"/>
</dbReference>
<feature type="active site" description="Charge relay system" evidence="6">
    <location>
        <position position="272"/>
    </location>
</feature>
<dbReference type="STRING" id="633194.SAMN05421759_13010"/>
<feature type="active site" description="Charge relay system" evidence="6">
    <location>
        <position position="200"/>
    </location>
</feature>
<dbReference type="Pfam" id="PF02016">
    <property type="entry name" value="Peptidase_S66"/>
    <property type="match status" value="1"/>
</dbReference>
<feature type="domain" description="LD-carboxypeptidase C-terminal" evidence="8">
    <location>
        <begin position="169"/>
        <end position="287"/>
    </location>
</feature>
<evidence type="ECO:0000256" key="2">
    <source>
        <dbReference type="ARBA" id="ARBA00022645"/>
    </source>
</evidence>
<dbReference type="InterPro" id="IPR027478">
    <property type="entry name" value="LdcA_N"/>
</dbReference>
<dbReference type="GO" id="GO:0008236">
    <property type="term" value="F:serine-type peptidase activity"/>
    <property type="evidence" value="ECO:0007669"/>
    <property type="project" value="UniProtKB-KW"/>
</dbReference>
<dbReference type="RefSeq" id="WP_076451369.1">
    <property type="nucleotide sequence ID" value="NZ_FTOQ01000030.1"/>
</dbReference>
<comment type="similarity">
    <text evidence="1">Belongs to the peptidase S66 family.</text>
</comment>
<dbReference type="InterPro" id="IPR040449">
    <property type="entry name" value="Peptidase_S66_N"/>
</dbReference>
<proteinExistence type="inferred from homology"/>
<dbReference type="PANTHER" id="PTHR30237:SF2">
    <property type="entry name" value="MUREIN TETRAPEPTIDE CARBOXYPEPTIDASE"/>
    <property type="match status" value="1"/>
</dbReference>
<dbReference type="InterPro" id="IPR040921">
    <property type="entry name" value="Peptidase_S66C"/>
</dbReference>
<evidence type="ECO:0000256" key="3">
    <source>
        <dbReference type="ARBA" id="ARBA00022670"/>
    </source>
</evidence>
<keyword evidence="4" id="KW-0378">Hydrolase</keyword>
<dbReference type="SUPFAM" id="SSF141986">
    <property type="entry name" value="LD-carboxypeptidase A C-terminal domain-like"/>
    <property type="match status" value="1"/>
</dbReference>
<evidence type="ECO:0000259" key="8">
    <source>
        <dbReference type="Pfam" id="PF17676"/>
    </source>
</evidence>
<feature type="domain" description="LD-carboxypeptidase N-terminal" evidence="7">
    <location>
        <begin position="10"/>
        <end position="124"/>
    </location>
</feature>
<gene>
    <name evidence="9" type="ORF">SAMN05421759_13010</name>
</gene>
<dbReference type="InterPro" id="IPR027461">
    <property type="entry name" value="Carboxypeptidase_A_C_sf"/>
</dbReference>
<reference evidence="10" key="1">
    <citation type="submission" date="2017-01" db="EMBL/GenBank/DDBJ databases">
        <authorList>
            <person name="Varghese N."/>
            <person name="Submissions S."/>
        </authorList>
    </citation>
    <scope>NUCLEOTIDE SEQUENCE [LARGE SCALE GENOMIC DNA]</scope>
    <source>
        <strain evidence="10">DSM 29430</strain>
    </source>
</reference>